<name>A0A812TY51_9DINO</name>
<evidence type="ECO:0000313" key="2">
    <source>
        <dbReference type="EMBL" id="CAE7543031.1"/>
    </source>
</evidence>
<organism evidence="2 3">
    <name type="scientific">Symbiodinium natans</name>
    <dbReference type="NCBI Taxonomy" id="878477"/>
    <lineage>
        <taxon>Eukaryota</taxon>
        <taxon>Sar</taxon>
        <taxon>Alveolata</taxon>
        <taxon>Dinophyceae</taxon>
        <taxon>Suessiales</taxon>
        <taxon>Symbiodiniaceae</taxon>
        <taxon>Symbiodinium</taxon>
    </lineage>
</organism>
<feature type="signal peptide" evidence="1">
    <location>
        <begin position="1"/>
        <end position="22"/>
    </location>
</feature>
<protein>
    <submittedName>
        <fullName evidence="2">Uncharacterized protein</fullName>
    </submittedName>
</protein>
<dbReference type="OrthoDB" id="10376469at2759"/>
<sequence length="561" mass="59336">MPNMRSVLVYTFPIFLTVGASSSHADLPGEPYATPSRALLQVRTRHVMEPSELSGGPNDAGREHIRKEVPEVREVQVEELAPPEGPLFEQCRARKKKLVGMAEDHGNRNASVSLLSNSLGKQAAACSLEQTTLVNFASNGDAIHSCCEAAKTTCSGCAQVSGSSCIQCAGGFREGPHGCIACRDIPGFVDPSGHTCADYVAQGICQDGSKSLSDFNANIVAHVAMADYKYNGLSAVDACCACGGGLQTSTPFTYSANLRSFVLGVPMKDQPHPRTASSYRVAGVLEGSGCDLHSVGLSLNAETGEISGTPTAEEPVEVECVIQAVQDESKGLIENSSVKISLQHFAYAGKILPFPAESPYLPRVSSGTYSNWRVACTPHAPWLTIDQHTGALESSSLGAPEAAFCTVTAYNGTTDLTLPLPVVVPNQWASMDLKQVIMDKKVSVGSVLDLVAGRAVPPVALASADGSDHLTPPVVFYAACDSEGNGDEHALATWFVVSHLSASVRDLNFLGSDQDSKQEMFRRFLSASSPASKIKKLAGDVLVRGHVAFRLEMLSGEFTGK</sequence>
<keyword evidence="1" id="KW-0732">Signal</keyword>
<dbReference type="AlphaFoldDB" id="A0A812TY51"/>
<dbReference type="EMBL" id="CAJNDS010002607">
    <property type="protein sequence ID" value="CAE7543031.1"/>
    <property type="molecule type" value="Genomic_DNA"/>
</dbReference>
<gene>
    <name evidence="2" type="ORF">SNAT2548_LOCUS30449</name>
</gene>
<evidence type="ECO:0000313" key="3">
    <source>
        <dbReference type="Proteomes" id="UP000604046"/>
    </source>
</evidence>
<accession>A0A812TY51</accession>
<dbReference type="Proteomes" id="UP000604046">
    <property type="component" value="Unassembled WGS sequence"/>
</dbReference>
<reference evidence="2" key="1">
    <citation type="submission" date="2021-02" db="EMBL/GenBank/DDBJ databases">
        <authorList>
            <person name="Dougan E. K."/>
            <person name="Rhodes N."/>
            <person name="Thang M."/>
            <person name="Chan C."/>
        </authorList>
    </citation>
    <scope>NUCLEOTIDE SEQUENCE</scope>
</reference>
<comment type="caution">
    <text evidence="2">The sequence shown here is derived from an EMBL/GenBank/DDBJ whole genome shotgun (WGS) entry which is preliminary data.</text>
</comment>
<feature type="chain" id="PRO_5032538965" evidence="1">
    <location>
        <begin position="23"/>
        <end position="561"/>
    </location>
</feature>
<proteinExistence type="predicted"/>
<evidence type="ECO:0000256" key="1">
    <source>
        <dbReference type="SAM" id="SignalP"/>
    </source>
</evidence>
<keyword evidence="3" id="KW-1185">Reference proteome</keyword>